<reference evidence="3" key="1">
    <citation type="journal article" date="2019" name="Nat. Commun.">
        <title>Genome-wide association mapping of date palm fruit traits.</title>
        <authorList>
            <person name="Hazzouri K.M."/>
            <person name="Gros-Balthazard M."/>
            <person name="Flowers J.M."/>
            <person name="Copetti D."/>
            <person name="Lemansour A."/>
            <person name="Lebrun M."/>
            <person name="Masmoudi K."/>
            <person name="Ferrand S."/>
            <person name="Dhar M.I."/>
            <person name="Fresquez Z.A."/>
            <person name="Rosas U."/>
            <person name="Zhang J."/>
            <person name="Talag J."/>
            <person name="Lee S."/>
            <person name="Kudrna D."/>
            <person name="Powell R.F."/>
            <person name="Leitch I.J."/>
            <person name="Krueger R.R."/>
            <person name="Wing R.A."/>
            <person name="Amiri K.M.A."/>
            <person name="Purugganan M.D."/>
        </authorList>
    </citation>
    <scope>NUCLEOTIDE SEQUENCE [LARGE SCALE GENOMIC DNA]</scope>
    <source>
        <strain evidence="3">cv. Khalas</strain>
    </source>
</reference>
<accession>A0A8B9APL4</accession>
<dbReference type="GO" id="GO:0019005">
    <property type="term" value="C:SCF ubiquitin ligase complex"/>
    <property type="evidence" value="ECO:0007669"/>
    <property type="project" value="TreeGrafter"/>
</dbReference>
<feature type="compositionally biased region" description="Gly residues" evidence="1">
    <location>
        <begin position="137"/>
        <end position="150"/>
    </location>
</feature>
<evidence type="ECO:0000259" key="2">
    <source>
        <dbReference type="PROSITE" id="PS50181"/>
    </source>
</evidence>
<dbReference type="InterPro" id="IPR001810">
    <property type="entry name" value="F-box_dom"/>
</dbReference>
<feature type="domain" description="F-box" evidence="2">
    <location>
        <begin position="73"/>
        <end position="119"/>
    </location>
</feature>
<dbReference type="SMART" id="SM00256">
    <property type="entry name" value="FBOX"/>
    <property type="match status" value="1"/>
</dbReference>
<evidence type="ECO:0000313" key="4">
    <source>
        <dbReference type="RefSeq" id="XP_038988716.1"/>
    </source>
</evidence>
<dbReference type="GO" id="GO:0000209">
    <property type="term" value="P:protein polyubiquitination"/>
    <property type="evidence" value="ECO:0007669"/>
    <property type="project" value="TreeGrafter"/>
</dbReference>
<reference evidence="4" key="2">
    <citation type="submission" date="2025-08" db="UniProtKB">
        <authorList>
            <consortium name="RefSeq"/>
        </authorList>
    </citation>
    <scope>IDENTIFICATION</scope>
    <source>
        <tissue evidence="4">Young leaves</tissue>
    </source>
</reference>
<dbReference type="InterPro" id="IPR039588">
    <property type="entry name" value="FBXO4"/>
</dbReference>
<keyword evidence="3" id="KW-1185">Reference proteome</keyword>
<dbReference type="GO" id="GO:0031146">
    <property type="term" value="P:SCF-dependent proteasomal ubiquitin-dependent protein catabolic process"/>
    <property type="evidence" value="ECO:0007669"/>
    <property type="project" value="InterPro"/>
</dbReference>
<dbReference type="Proteomes" id="UP000228380">
    <property type="component" value="Chromosome 13"/>
</dbReference>
<evidence type="ECO:0000313" key="3">
    <source>
        <dbReference type="Proteomes" id="UP000228380"/>
    </source>
</evidence>
<dbReference type="Gene3D" id="1.20.1280.50">
    <property type="match status" value="1"/>
</dbReference>
<sequence>MFSCMSCVSPRCTLKKKRKKNTPTKRVILNETIARDLFPFPSLSHLRRGHSHLEGKIGMEAAPVPNPGNSRSELSSNSLPVDVALNVVSYLETADVCSLGSCSRFWRGLCSSDFVWIALYKRRWPALGAGSQPRASEGGGGGGGGGGGECSGDAEALSSPQKWRVLYINKHRQIASAVSTVIKFVQQCSQNESLEVGYYLKAVADLGLLELGFEDVQLFLFARKQNVLLNLIGLHYSIFSLAAPKSLQLCGSLERDRLVEYS</sequence>
<protein>
    <submittedName>
        <fullName evidence="4">Uncharacterized protein LOC113463024 isoform X3</fullName>
    </submittedName>
</protein>
<dbReference type="PANTHER" id="PTHR16008">
    <property type="entry name" value="F-BOX ONLY PROTEIN 4"/>
    <property type="match status" value="1"/>
</dbReference>
<dbReference type="InterPro" id="IPR036047">
    <property type="entry name" value="F-box-like_dom_sf"/>
</dbReference>
<organism evidence="3 4">
    <name type="scientific">Phoenix dactylifera</name>
    <name type="common">Date palm</name>
    <dbReference type="NCBI Taxonomy" id="42345"/>
    <lineage>
        <taxon>Eukaryota</taxon>
        <taxon>Viridiplantae</taxon>
        <taxon>Streptophyta</taxon>
        <taxon>Embryophyta</taxon>
        <taxon>Tracheophyta</taxon>
        <taxon>Spermatophyta</taxon>
        <taxon>Magnoliopsida</taxon>
        <taxon>Liliopsida</taxon>
        <taxon>Arecaceae</taxon>
        <taxon>Coryphoideae</taxon>
        <taxon>Phoeniceae</taxon>
        <taxon>Phoenix</taxon>
    </lineage>
</organism>
<evidence type="ECO:0000256" key="1">
    <source>
        <dbReference type="SAM" id="MobiDB-lite"/>
    </source>
</evidence>
<dbReference type="GeneID" id="113463024"/>
<dbReference type="PROSITE" id="PS50181">
    <property type="entry name" value="FBOX"/>
    <property type="match status" value="1"/>
</dbReference>
<dbReference type="SUPFAM" id="SSF81383">
    <property type="entry name" value="F-box domain"/>
    <property type="match status" value="1"/>
</dbReference>
<dbReference type="PANTHER" id="PTHR16008:SF4">
    <property type="entry name" value="F-BOX ONLY PROTEIN 4"/>
    <property type="match status" value="1"/>
</dbReference>
<feature type="region of interest" description="Disordered" evidence="1">
    <location>
        <begin position="128"/>
        <end position="155"/>
    </location>
</feature>
<gene>
    <name evidence="4" type="primary">LOC113463024</name>
</gene>
<name>A0A8B9APL4_PHODC</name>
<dbReference type="Pfam" id="PF12937">
    <property type="entry name" value="F-box-like"/>
    <property type="match status" value="1"/>
</dbReference>
<dbReference type="RefSeq" id="XP_038988716.1">
    <property type="nucleotide sequence ID" value="XM_039132788.1"/>
</dbReference>
<dbReference type="AlphaFoldDB" id="A0A8B9APL4"/>
<proteinExistence type="predicted"/>